<keyword evidence="1" id="KW-1133">Transmembrane helix</keyword>
<keyword evidence="1" id="KW-0472">Membrane</keyword>
<feature type="transmembrane region" description="Helical" evidence="1">
    <location>
        <begin position="27"/>
        <end position="49"/>
    </location>
</feature>
<organism evidence="2">
    <name type="scientific">viral metagenome</name>
    <dbReference type="NCBI Taxonomy" id="1070528"/>
    <lineage>
        <taxon>unclassified sequences</taxon>
        <taxon>metagenomes</taxon>
        <taxon>organismal metagenomes</taxon>
    </lineage>
</organism>
<evidence type="ECO:0000313" key="2">
    <source>
        <dbReference type="EMBL" id="QHS81621.1"/>
    </source>
</evidence>
<accession>A0A6C0AQM8</accession>
<evidence type="ECO:0000256" key="1">
    <source>
        <dbReference type="SAM" id="Phobius"/>
    </source>
</evidence>
<protein>
    <submittedName>
        <fullName evidence="2">Uncharacterized protein</fullName>
    </submittedName>
</protein>
<reference evidence="2" key="1">
    <citation type="journal article" date="2020" name="Nature">
        <title>Giant virus diversity and host interactions through global metagenomics.</title>
        <authorList>
            <person name="Schulz F."/>
            <person name="Roux S."/>
            <person name="Paez-Espino D."/>
            <person name="Jungbluth S."/>
            <person name="Walsh D.A."/>
            <person name="Denef V.J."/>
            <person name="McMahon K.D."/>
            <person name="Konstantinidis K.T."/>
            <person name="Eloe-Fadrosh E.A."/>
            <person name="Kyrpides N.C."/>
            <person name="Woyke T."/>
        </authorList>
    </citation>
    <scope>NUCLEOTIDE SEQUENCE</scope>
    <source>
        <strain evidence="2">GVMAG-S-1101164-72</strain>
    </source>
</reference>
<name>A0A6C0AQM8_9ZZZZ</name>
<keyword evidence="1" id="KW-0812">Transmembrane</keyword>
<feature type="transmembrane region" description="Helical" evidence="1">
    <location>
        <begin position="69"/>
        <end position="84"/>
    </location>
</feature>
<proteinExistence type="predicted"/>
<dbReference type="AlphaFoldDB" id="A0A6C0AQM8"/>
<dbReference type="EMBL" id="MN740759">
    <property type="protein sequence ID" value="QHS81621.1"/>
    <property type="molecule type" value="Genomic_DNA"/>
</dbReference>
<sequence>MIGAPMVKAVISGFVDLPGSDSRKSEMYLDVVSSLVAFLLAVVIISFVGKWLWNNVVVDLFTIAKPARNIWQILGLMVFVSLLLK</sequence>